<gene>
    <name evidence="7" type="ORF">Pfra01_002926000</name>
</gene>
<comment type="similarity">
    <text evidence="2 5">Belongs to the RxLR effector family.</text>
</comment>
<evidence type="ECO:0000256" key="2">
    <source>
        <dbReference type="ARBA" id="ARBA00010400"/>
    </source>
</evidence>
<evidence type="ECO:0000256" key="5">
    <source>
        <dbReference type="RuleBase" id="RU367124"/>
    </source>
</evidence>
<accession>A0A9W6YN42</accession>
<organism evidence="7 8">
    <name type="scientific">Phytophthora fragariaefolia</name>
    <dbReference type="NCBI Taxonomy" id="1490495"/>
    <lineage>
        <taxon>Eukaryota</taxon>
        <taxon>Sar</taxon>
        <taxon>Stramenopiles</taxon>
        <taxon>Oomycota</taxon>
        <taxon>Peronosporomycetes</taxon>
        <taxon>Peronosporales</taxon>
        <taxon>Peronosporaceae</taxon>
        <taxon>Phytophthora</taxon>
    </lineage>
</organism>
<dbReference type="Pfam" id="PF16810">
    <property type="entry name" value="RXLR"/>
    <property type="match status" value="1"/>
</dbReference>
<dbReference type="InterPro" id="IPR031825">
    <property type="entry name" value="RXLR"/>
</dbReference>
<keyword evidence="8" id="KW-1185">Reference proteome</keyword>
<keyword evidence="3 5" id="KW-0964">Secreted</keyword>
<evidence type="ECO:0000313" key="7">
    <source>
        <dbReference type="EMBL" id="GMG14902.1"/>
    </source>
</evidence>
<evidence type="ECO:0000256" key="6">
    <source>
        <dbReference type="SAM" id="MobiDB-lite"/>
    </source>
</evidence>
<comment type="subcellular location">
    <subcellularLocation>
        <location evidence="1 5">Secreted</location>
    </subcellularLocation>
</comment>
<dbReference type="GO" id="GO:0005576">
    <property type="term" value="C:extracellular region"/>
    <property type="evidence" value="ECO:0007669"/>
    <property type="project" value="UniProtKB-SubCell"/>
</dbReference>
<dbReference type="AlphaFoldDB" id="A0A9W6YN42"/>
<protein>
    <recommendedName>
        <fullName evidence="5">RxLR effector protein</fullName>
    </recommendedName>
</protein>
<keyword evidence="4" id="KW-0732">Signal</keyword>
<evidence type="ECO:0000256" key="3">
    <source>
        <dbReference type="ARBA" id="ARBA00022525"/>
    </source>
</evidence>
<comment type="caution">
    <text evidence="7">The sequence shown here is derived from an EMBL/GenBank/DDBJ whole genome shotgun (WGS) entry which is preliminary data.</text>
</comment>
<sequence>MVLTARGPYEEELNWINYLADEHNFMLEYTKHISAESGPRCETIRASITMHGTCTLQERIPLGTRFAAVELYIDAAPPPYDGRKIGKPHTLNGDNQCSFANYPVLIKSFETCKKLSMRVHWLIVLVAAFVAVDTDASATGVALENNAKLPSISAQEDLQEVGFSETKANGRRFLRTPQKINDREDEDDNNKEKEEEDRFYTFLVNKLGTVVGQFKHAEKLKAQAQLGGQQVKEATKLTKTHVSETTLEKFLKRVNQNADK</sequence>
<evidence type="ECO:0000256" key="4">
    <source>
        <dbReference type="ARBA" id="ARBA00022729"/>
    </source>
</evidence>
<evidence type="ECO:0000313" key="8">
    <source>
        <dbReference type="Proteomes" id="UP001165121"/>
    </source>
</evidence>
<dbReference type="EMBL" id="BSXT01018860">
    <property type="protein sequence ID" value="GMG14902.1"/>
    <property type="molecule type" value="Genomic_DNA"/>
</dbReference>
<reference evidence="7" key="1">
    <citation type="submission" date="2023-04" db="EMBL/GenBank/DDBJ databases">
        <title>Phytophthora fragariaefolia NBRC 109709.</title>
        <authorList>
            <person name="Ichikawa N."/>
            <person name="Sato H."/>
            <person name="Tonouchi N."/>
        </authorList>
    </citation>
    <scope>NUCLEOTIDE SEQUENCE</scope>
    <source>
        <strain evidence="7">NBRC 109709</strain>
    </source>
</reference>
<comment type="domain">
    <text evidence="5">The RxLR-dEER motif acts to carry the protein into the host cell cytoplasm through binding to cell surface phosphatidylinositol-3-phosphate.</text>
</comment>
<name>A0A9W6YN42_9STRA</name>
<dbReference type="Proteomes" id="UP001165121">
    <property type="component" value="Unassembled WGS sequence"/>
</dbReference>
<comment type="function">
    <text evidence="5">Effector that suppresses plant defense responses during pathogen infection.</text>
</comment>
<evidence type="ECO:0000256" key="1">
    <source>
        <dbReference type="ARBA" id="ARBA00004613"/>
    </source>
</evidence>
<proteinExistence type="inferred from homology"/>
<feature type="region of interest" description="Disordered" evidence="6">
    <location>
        <begin position="172"/>
        <end position="194"/>
    </location>
</feature>